<evidence type="ECO:0000256" key="1">
    <source>
        <dbReference type="SAM" id="MobiDB-lite"/>
    </source>
</evidence>
<dbReference type="RefSeq" id="XP_025345755.1">
    <property type="nucleotide sequence ID" value="XM_025493210.1"/>
</dbReference>
<reference evidence="3 4" key="1">
    <citation type="journal article" date="2018" name="Mol. Biol. Evol.">
        <title>Broad Genomic Sampling Reveals a Smut Pathogenic Ancestry of the Fungal Clade Ustilaginomycotina.</title>
        <authorList>
            <person name="Kijpornyongpan T."/>
            <person name="Mondo S.J."/>
            <person name="Barry K."/>
            <person name="Sandor L."/>
            <person name="Lee J."/>
            <person name="Lipzen A."/>
            <person name="Pangilinan J."/>
            <person name="LaButti K."/>
            <person name="Hainaut M."/>
            <person name="Henrissat B."/>
            <person name="Grigoriev I.V."/>
            <person name="Spatafora J.W."/>
            <person name="Aime M.C."/>
        </authorList>
    </citation>
    <scope>NUCLEOTIDE SEQUENCE [LARGE SCALE GENOMIC DNA]</scope>
    <source>
        <strain evidence="3 4">MCA 4718</strain>
    </source>
</reference>
<accession>A0A316U6K7</accession>
<feature type="region of interest" description="Disordered" evidence="1">
    <location>
        <begin position="588"/>
        <end position="634"/>
    </location>
</feature>
<feature type="compositionally biased region" description="Polar residues" evidence="1">
    <location>
        <begin position="328"/>
        <end position="339"/>
    </location>
</feature>
<dbReference type="AlphaFoldDB" id="A0A316U6K7"/>
<proteinExistence type="predicted"/>
<gene>
    <name evidence="3" type="ORF">BCV69DRAFT_284902</name>
</gene>
<sequence>MTVATTLTAAMANMTIPLPPTIRPSTPSGASPFAELPHELMAEVFLHLDPHTLYTSIRFLNSNWKETVESHIIPMLFLTEKWRVALRVHRRPRKDTVQGPMAEPEEARRIRVEATPGVYEDELNPPIPEDQEPPKIKQHIPLQFQQLDPVNNRFLFSTGRDWYAVYEMTQKYITTGDLAFRLEVDFGLVWRFDGDGQEDLDSGNGTWGKLDQENGWLSKFYCSSYDLHDRKKPFTELDASAPRAILNTTQLARRRRLPAGPPIQAGLQAPLYWDDKHVEYLHLELTLGTEFFVRRSARANLLMRALEAEAARRDTFEANISIEDVESDTSPASPPSLGSKSPLHRPAAVRSPAGGLSPISHLKPGTNGHAKSSRDGLATPPRSALNSQLSPNMSPAEQLQMMARSKAAAKAAARRHGTPSSRPPSRPSSRAPSQPSSLAPSRVTSRAPSRAASRAPSRGPTRTGSPVEDSPTPISMLPSPNQPDAPVASPRDLPFFRASALALSTNSPYTREALSGYITPDPNASLGLNRPRIPASAGMGPFGLPANAFSLRGGGGAQPGGTPIAEFKGRLRRAGGFEPLDLQAIARQEANGHAGGGSPGSSGSEEGDEEQNQTECEGPSVWRKGPDIRDAQPREFRAARLVEPDEGSYQGDLETLWAWSR</sequence>
<dbReference type="InterPro" id="IPR036047">
    <property type="entry name" value="F-box-like_dom_sf"/>
</dbReference>
<feature type="domain" description="F-box" evidence="2">
    <location>
        <begin position="30"/>
        <end position="85"/>
    </location>
</feature>
<protein>
    <recommendedName>
        <fullName evidence="2">F-box domain-containing protein</fullName>
    </recommendedName>
</protein>
<dbReference type="EMBL" id="KZ819335">
    <property type="protein sequence ID" value="PWN18595.1"/>
    <property type="molecule type" value="Genomic_DNA"/>
</dbReference>
<organism evidence="3 4">
    <name type="scientific">Pseudomicrostroma glucosiphilum</name>
    <dbReference type="NCBI Taxonomy" id="1684307"/>
    <lineage>
        <taxon>Eukaryota</taxon>
        <taxon>Fungi</taxon>
        <taxon>Dikarya</taxon>
        <taxon>Basidiomycota</taxon>
        <taxon>Ustilaginomycotina</taxon>
        <taxon>Exobasidiomycetes</taxon>
        <taxon>Microstromatales</taxon>
        <taxon>Microstromatales incertae sedis</taxon>
        <taxon>Pseudomicrostroma</taxon>
    </lineage>
</organism>
<feature type="region of interest" description="Disordered" evidence="1">
    <location>
        <begin position="322"/>
        <end position="491"/>
    </location>
</feature>
<dbReference type="InterPro" id="IPR001810">
    <property type="entry name" value="F-box_dom"/>
</dbReference>
<feature type="compositionally biased region" description="Polar residues" evidence="1">
    <location>
        <begin position="384"/>
        <end position="397"/>
    </location>
</feature>
<feature type="compositionally biased region" description="Basic and acidic residues" evidence="1">
    <location>
        <begin position="624"/>
        <end position="634"/>
    </location>
</feature>
<feature type="compositionally biased region" description="Low complexity" evidence="1">
    <location>
        <begin position="427"/>
        <end position="458"/>
    </location>
</feature>
<evidence type="ECO:0000259" key="2">
    <source>
        <dbReference type="PROSITE" id="PS50181"/>
    </source>
</evidence>
<evidence type="ECO:0000313" key="3">
    <source>
        <dbReference type="EMBL" id="PWN18595.1"/>
    </source>
</evidence>
<dbReference type="Proteomes" id="UP000245942">
    <property type="component" value="Unassembled WGS sequence"/>
</dbReference>
<feature type="region of interest" description="Disordered" evidence="1">
    <location>
        <begin position="642"/>
        <end position="661"/>
    </location>
</feature>
<dbReference type="OrthoDB" id="3363523at2759"/>
<keyword evidence="4" id="KW-1185">Reference proteome</keyword>
<name>A0A316U6K7_9BASI</name>
<dbReference type="Gene3D" id="1.20.1280.50">
    <property type="match status" value="1"/>
</dbReference>
<dbReference type="Pfam" id="PF00646">
    <property type="entry name" value="F-box"/>
    <property type="match status" value="1"/>
</dbReference>
<dbReference type="GeneID" id="37014944"/>
<dbReference type="SUPFAM" id="SSF81383">
    <property type="entry name" value="F-box domain"/>
    <property type="match status" value="1"/>
</dbReference>
<dbReference type="PROSITE" id="PS50181">
    <property type="entry name" value="FBOX"/>
    <property type="match status" value="1"/>
</dbReference>
<evidence type="ECO:0000313" key="4">
    <source>
        <dbReference type="Proteomes" id="UP000245942"/>
    </source>
</evidence>